<dbReference type="InterPro" id="IPR052389">
    <property type="entry name" value="Sec_Metab_Biosynth-Assoc"/>
</dbReference>
<protein>
    <recommendedName>
        <fullName evidence="1">Acyl-CoA thioesterase-like C-terminal domain-containing protein</fullName>
    </recommendedName>
</protein>
<dbReference type="OrthoDB" id="2532955at2759"/>
<dbReference type="PANTHER" id="PTHR38110:SF1">
    <property type="entry name" value="THIOESTERASE DOMAIN-CONTAINING PROTEIN"/>
    <property type="match status" value="1"/>
</dbReference>
<dbReference type="PANTHER" id="PTHR38110">
    <property type="entry name" value="CHROMOSOME 23, WHOLE GENOME SHOTGUN SEQUENCE"/>
    <property type="match status" value="1"/>
</dbReference>
<evidence type="ECO:0000313" key="3">
    <source>
        <dbReference type="Proteomes" id="UP000253551"/>
    </source>
</evidence>
<dbReference type="AlphaFoldDB" id="A0A367KV89"/>
<organism evidence="2 3">
    <name type="scientific">Rhizopus stolonifer</name>
    <name type="common">Rhizopus nigricans</name>
    <dbReference type="NCBI Taxonomy" id="4846"/>
    <lineage>
        <taxon>Eukaryota</taxon>
        <taxon>Fungi</taxon>
        <taxon>Fungi incertae sedis</taxon>
        <taxon>Mucoromycota</taxon>
        <taxon>Mucoromycotina</taxon>
        <taxon>Mucoromycetes</taxon>
        <taxon>Mucorales</taxon>
        <taxon>Mucorineae</taxon>
        <taxon>Rhizopodaceae</taxon>
        <taxon>Rhizopus</taxon>
    </lineage>
</organism>
<reference evidence="2 3" key="1">
    <citation type="journal article" date="2018" name="G3 (Bethesda)">
        <title>Phylogenetic and Phylogenomic Definition of Rhizopus Species.</title>
        <authorList>
            <person name="Gryganskyi A.P."/>
            <person name="Golan J."/>
            <person name="Dolatabadi S."/>
            <person name="Mondo S."/>
            <person name="Robb S."/>
            <person name="Idnurm A."/>
            <person name="Muszewska A."/>
            <person name="Steczkiewicz K."/>
            <person name="Masonjones S."/>
            <person name="Liao H.L."/>
            <person name="Gajdeczka M.T."/>
            <person name="Anike F."/>
            <person name="Vuek A."/>
            <person name="Anishchenko I.M."/>
            <person name="Voigt K."/>
            <person name="de Hoog G.S."/>
            <person name="Smith M.E."/>
            <person name="Heitman J."/>
            <person name="Vilgalys R."/>
            <person name="Stajich J.E."/>
        </authorList>
    </citation>
    <scope>NUCLEOTIDE SEQUENCE [LARGE SCALE GENOMIC DNA]</scope>
    <source>
        <strain evidence="2 3">LSU 92-RS-03</strain>
    </source>
</reference>
<evidence type="ECO:0000313" key="2">
    <source>
        <dbReference type="EMBL" id="RCI06030.1"/>
    </source>
</evidence>
<gene>
    <name evidence="2" type="ORF">CU098_013679</name>
</gene>
<dbReference type="InterPro" id="IPR049450">
    <property type="entry name" value="ACOT8-like_C"/>
</dbReference>
<dbReference type="SUPFAM" id="SSF54637">
    <property type="entry name" value="Thioesterase/thiol ester dehydrase-isomerase"/>
    <property type="match status" value="1"/>
</dbReference>
<dbReference type="InterPro" id="IPR029069">
    <property type="entry name" value="HotDog_dom_sf"/>
</dbReference>
<dbReference type="Gene3D" id="2.40.160.210">
    <property type="entry name" value="Acyl-CoA thioesterase, double hotdog domain"/>
    <property type="match status" value="1"/>
</dbReference>
<dbReference type="InterPro" id="IPR042171">
    <property type="entry name" value="Acyl-CoA_hotdog"/>
</dbReference>
<feature type="non-terminal residue" evidence="2">
    <location>
        <position position="1"/>
    </location>
</feature>
<keyword evidence="3" id="KW-1185">Reference proteome</keyword>
<accession>A0A367KV89</accession>
<comment type="caution">
    <text evidence="2">The sequence shown here is derived from an EMBL/GenBank/DDBJ whole genome shotgun (WGS) entry which is preliminary data.</text>
</comment>
<dbReference type="Pfam" id="PF20789">
    <property type="entry name" value="4HBT_3C"/>
    <property type="match status" value="1"/>
</dbReference>
<feature type="domain" description="Acyl-CoA thioesterase-like C-terminal" evidence="1">
    <location>
        <begin position="78"/>
        <end position="198"/>
    </location>
</feature>
<sequence length="213" mass="24343">LLSLLLPSRLMTAKAGSGIQESTSRDVSGKNQYNAQDWTEKVRTVIMMGNMDSEKGVTLFTDEPEPPLTKHCEPFEYVFMAEKVNCLYDTRYLAKEGNPGKAETTQIIGFSDGRLVDFESIPFWCDMFIGPSYLDEKNPAWCPTLQMEIQFKSKIQNTQQILTHFLVPHIINSRYDVDGQIWDMNGKLLALTRHQCLIVPWSKNSMVARKNKI</sequence>
<dbReference type="EMBL" id="PJQM01000247">
    <property type="protein sequence ID" value="RCI06030.1"/>
    <property type="molecule type" value="Genomic_DNA"/>
</dbReference>
<dbReference type="STRING" id="4846.A0A367KV89"/>
<dbReference type="Proteomes" id="UP000253551">
    <property type="component" value="Unassembled WGS sequence"/>
</dbReference>
<evidence type="ECO:0000259" key="1">
    <source>
        <dbReference type="Pfam" id="PF20789"/>
    </source>
</evidence>
<proteinExistence type="predicted"/>
<name>A0A367KV89_RHIST</name>